<evidence type="ECO:0000313" key="3">
    <source>
        <dbReference type="Proteomes" id="UP001150907"/>
    </source>
</evidence>
<comment type="caution">
    <text evidence="2">The sequence shown here is derived from an EMBL/GenBank/DDBJ whole genome shotgun (WGS) entry which is preliminary data.</text>
</comment>
<dbReference type="PANTHER" id="PTHR37450:SF1">
    <property type="entry name" value="CIPC PROTEIN"/>
    <property type="match status" value="1"/>
</dbReference>
<feature type="compositionally biased region" description="Polar residues" evidence="1">
    <location>
        <begin position="1"/>
        <end position="11"/>
    </location>
</feature>
<dbReference type="Pfam" id="PF12585">
    <property type="entry name" value="DUF3759"/>
    <property type="match status" value="1"/>
</dbReference>
<dbReference type="InterPro" id="IPR022234">
    <property type="entry name" value="DUF3759"/>
</dbReference>
<feature type="region of interest" description="Disordered" evidence="1">
    <location>
        <begin position="261"/>
        <end position="287"/>
    </location>
</feature>
<dbReference type="EMBL" id="JANBQF010001268">
    <property type="protein sequence ID" value="KAJ1997625.1"/>
    <property type="molecule type" value="Genomic_DNA"/>
</dbReference>
<evidence type="ECO:0000313" key="2">
    <source>
        <dbReference type="EMBL" id="KAJ1997625.1"/>
    </source>
</evidence>
<gene>
    <name evidence="2" type="ORF">H4R26_005764</name>
</gene>
<keyword evidence="3" id="KW-1185">Reference proteome</keyword>
<name>A0A9W8EGA9_9FUNG</name>
<dbReference type="Proteomes" id="UP001150907">
    <property type="component" value="Unassembled WGS sequence"/>
</dbReference>
<sequence>MSYQGYNQGYNHGQPEGYGQQEQQGYGGQQGYNGPQDYNQQGYNQQGYEQQGYNQGYDQGYNHGQPEGYGQQSYGHGPEKPGMIDFDIDALNENDSPEDIARMILGNDDGNFDAVQGLEVTENSQRGLADFDMDSLEDSDRGLFSGFGGGHGQTKTSHQLIGGAAAWAAVNWYQNKARNQGKKVSHSFAKKLVIAFAAAQAIKYWEKNSGSFQQGVRTRDLAVAEATRSASMAADIRFGADQAADTGYKYDYSAKGGEADSFDGGYGNQQQQHGGGGYGNQQQYGNY</sequence>
<dbReference type="OrthoDB" id="9895617at2759"/>
<evidence type="ECO:0000256" key="1">
    <source>
        <dbReference type="SAM" id="MobiDB-lite"/>
    </source>
</evidence>
<protein>
    <submittedName>
        <fullName evidence="2">Uncharacterized protein</fullName>
    </submittedName>
</protein>
<organism evidence="2 3">
    <name type="scientific">Coemansia thaxteri</name>
    <dbReference type="NCBI Taxonomy" id="2663907"/>
    <lineage>
        <taxon>Eukaryota</taxon>
        <taxon>Fungi</taxon>
        <taxon>Fungi incertae sedis</taxon>
        <taxon>Zoopagomycota</taxon>
        <taxon>Kickxellomycotina</taxon>
        <taxon>Kickxellomycetes</taxon>
        <taxon>Kickxellales</taxon>
        <taxon>Kickxellaceae</taxon>
        <taxon>Coemansia</taxon>
    </lineage>
</organism>
<accession>A0A9W8EGA9</accession>
<proteinExistence type="predicted"/>
<dbReference type="AlphaFoldDB" id="A0A9W8EGA9"/>
<feature type="compositionally biased region" description="Low complexity" evidence="1">
    <location>
        <begin position="32"/>
        <end position="65"/>
    </location>
</feature>
<feature type="region of interest" description="Disordered" evidence="1">
    <location>
        <begin position="1"/>
        <end position="78"/>
    </location>
</feature>
<reference evidence="2" key="1">
    <citation type="submission" date="2022-07" db="EMBL/GenBank/DDBJ databases">
        <title>Phylogenomic reconstructions and comparative analyses of Kickxellomycotina fungi.</title>
        <authorList>
            <person name="Reynolds N.K."/>
            <person name="Stajich J.E."/>
            <person name="Barry K."/>
            <person name="Grigoriev I.V."/>
            <person name="Crous P."/>
            <person name="Smith M.E."/>
        </authorList>
    </citation>
    <scope>NUCLEOTIDE SEQUENCE</scope>
    <source>
        <strain evidence="2">IMI 214461</strain>
    </source>
</reference>
<dbReference type="PANTHER" id="PTHR37450">
    <property type="entry name" value="CIPC PROTEIN"/>
    <property type="match status" value="1"/>
</dbReference>
<feature type="compositionally biased region" description="Low complexity" evidence="1">
    <location>
        <begin position="12"/>
        <end position="24"/>
    </location>
</feature>